<evidence type="ECO:0000256" key="4">
    <source>
        <dbReference type="SAM" id="MobiDB-lite"/>
    </source>
</evidence>
<comment type="caution">
    <text evidence="6">The sequence shown here is derived from an EMBL/GenBank/DDBJ whole genome shotgun (WGS) entry which is preliminary data.</text>
</comment>
<dbReference type="GO" id="GO:0045727">
    <property type="term" value="P:positive regulation of translation"/>
    <property type="evidence" value="ECO:0007669"/>
    <property type="project" value="TreeGrafter"/>
</dbReference>
<feature type="compositionally biased region" description="Polar residues" evidence="4">
    <location>
        <begin position="164"/>
        <end position="177"/>
    </location>
</feature>
<dbReference type="SMART" id="SM00715">
    <property type="entry name" value="LA"/>
    <property type="match status" value="1"/>
</dbReference>
<evidence type="ECO:0000256" key="1">
    <source>
        <dbReference type="ARBA" id="ARBA00022884"/>
    </source>
</evidence>
<evidence type="ECO:0000313" key="7">
    <source>
        <dbReference type="Proteomes" id="UP001321473"/>
    </source>
</evidence>
<feature type="compositionally biased region" description="Low complexity" evidence="4">
    <location>
        <begin position="390"/>
        <end position="405"/>
    </location>
</feature>
<feature type="compositionally biased region" description="Pro residues" evidence="4">
    <location>
        <begin position="577"/>
        <end position="590"/>
    </location>
</feature>
<name>A0AAQ4ESH1_AMBAM</name>
<protein>
    <recommendedName>
        <fullName evidence="2">La-related protein 1</fullName>
    </recommendedName>
</protein>
<keyword evidence="7" id="KW-1185">Reference proteome</keyword>
<dbReference type="PANTHER" id="PTHR22792">
    <property type="entry name" value="LUPUS LA PROTEIN-RELATED"/>
    <property type="match status" value="1"/>
</dbReference>
<dbReference type="GO" id="GO:0008187">
    <property type="term" value="F:poly-pyrimidine tract binding"/>
    <property type="evidence" value="ECO:0007669"/>
    <property type="project" value="UniProtKB-ARBA"/>
</dbReference>
<evidence type="ECO:0000259" key="5">
    <source>
        <dbReference type="PROSITE" id="PS50961"/>
    </source>
</evidence>
<sequence length="845" mass="93955">MAAVVASGHAQSAGGDVTEPKATKDSGSSYAQAAARVSSREPAAVSNGLSDQGPSETSQGLSLNSNMVRPGSCAQIAADAPRANPWVKRNAAAHATSGTAGRTDTTADGPSGGKEAPRQSSACRKVNEEEDWPSLGPPSAPQNNEAGHGSDDEDSAKENRDGAASSTPDSSARNTPRSGPRKGSKQKWLPLDIEPAKPRKPAGHDGGARPAGRPAEGGERRGRSYRGRQRGGRPGRPWSAPRPLPATSASSSRGPDDGFAPAAGVGSSFLGAYYFNQGYMRVDEATLREYVRKQVEYYFSEENLQRDFFLRRKMDAQGYLPLSLIASFHRIQALTQDVALVMQAVRESALLELNDVKVRTVKDPLRWPLPQAALHPDVPAFVPGQPYPPATASATAAATNTASSDAGDDADTEEAPDEGWKEVRRRSRSQRARTASQSQAAPDREELEFQFDEELQRAPDGRNNTFTDWSDDSDYEFSDTEVNKILIVTQTPPAPSGLRKHEGYDRTGDWTSRVKMTQELAQIINDGLYYYEDDLWNQVDRQEQQMYRTVEVVSEEEFAQRQGPQRTRSTSGGGQSAPPPPPPPPVPAPEGTPRSTPRSAAGRTPRKDPRVAPRFYPVVKEGKPDTPRKQKTRHSSNPPTEHHVGWVLDIREHRSRTASIGEASEVVLGSTPHSLPTFEHPSHALLKENGFTQLVYHKYRSRCLKDRKRLGAGQSSEMNTLFRFWSFFLREHFNRKMYEEFKRLALEDARAGYRYGLECLFRFYSYGLEKHFRQELYEDFQQETLRDCDQGQLYGLEKFWAFRKYYRLSHQCTVEPRLEARLQGYRSIDDFRIDVERPRARAGAQ</sequence>
<dbReference type="EMBL" id="JARKHS020011512">
    <property type="protein sequence ID" value="KAK8777744.1"/>
    <property type="molecule type" value="Genomic_DNA"/>
</dbReference>
<dbReference type="Proteomes" id="UP001321473">
    <property type="component" value="Unassembled WGS sequence"/>
</dbReference>
<proteinExistence type="predicted"/>
<feature type="compositionally biased region" description="Acidic residues" evidence="4">
    <location>
        <begin position="406"/>
        <end position="417"/>
    </location>
</feature>
<feature type="compositionally biased region" description="Low complexity" evidence="4">
    <location>
        <begin position="432"/>
        <end position="441"/>
    </location>
</feature>
<feature type="region of interest" description="Disordered" evidence="4">
    <location>
        <begin position="552"/>
        <end position="642"/>
    </location>
</feature>
<dbReference type="SUPFAM" id="SSF46785">
    <property type="entry name" value="Winged helix' DNA-binding domain"/>
    <property type="match status" value="1"/>
</dbReference>
<feature type="region of interest" description="Disordered" evidence="4">
    <location>
        <begin position="380"/>
        <end position="447"/>
    </location>
</feature>
<organism evidence="6 7">
    <name type="scientific">Amblyomma americanum</name>
    <name type="common">Lone star tick</name>
    <dbReference type="NCBI Taxonomy" id="6943"/>
    <lineage>
        <taxon>Eukaryota</taxon>
        <taxon>Metazoa</taxon>
        <taxon>Ecdysozoa</taxon>
        <taxon>Arthropoda</taxon>
        <taxon>Chelicerata</taxon>
        <taxon>Arachnida</taxon>
        <taxon>Acari</taxon>
        <taxon>Parasitiformes</taxon>
        <taxon>Ixodida</taxon>
        <taxon>Ixodoidea</taxon>
        <taxon>Ixodidae</taxon>
        <taxon>Amblyomminae</taxon>
        <taxon>Amblyomma</taxon>
    </lineage>
</organism>
<feature type="compositionally biased region" description="Basic and acidic residues" evidence="4">
    <location>
        <begin position="194"/>
        <end position="207"/>
    </location>
</feature>
<dbReference type="InterPro" id="IPR036390">
    <property type="entry name" value="WH_DNA-bd_sf"/>
</dbReference>
<dbReference type="FunFam" id="1.10.10.10:FF:000131">
    <property type="entry name" value="la-related protein 1B isoform X2"/>
    <property type="match status" value="1"/>
</dbReference>
<dbReference type="InterPro" id="IPR045180">
    <property type="entry name" value="La_dom_prot"/>
</dbReference>
<dbReference type="GO" id="GO:0010494">
    <property type="term" value="C:cytoplasmic stress granule"/>
    <property type="evidence" value="ECO:0007669"/>
    <property type="project" value="TreeGrafter"/>
</dbReference>
<dbReference type="GO" id="GO:0048255">
    <property type="term" value="P:mRNA stabilization"/>
    <property type="evidence" value="ECO:0007669"/>
    <property type="project" value="InterPro"/>
</dbReference>
<dbReference type="Gene3D" id="1.10.10.10">
    <property type="entry name" value="Winged helix-like DNA-binding domain superfamily/Winged helix DNA-binding domain"/>
    <property type="match status" value="1"/>
</dbReference>
<dbReference type="PROSITE" id="PS50961">
    <property type="entry name" value="HTH_LA"/>
    <property type="match status" value="1"/>
</dbReference>
<dbReference type="GO" id="GO:0000339">
    <property type="term" value="F:RNA cap binding"/>
    <property type="evidence" value="ECO:0007669"/>
    <property type="project" value="InterPro"/>
</dbReference>
<dbReference type="AlphaFoldDB" id="A0AAQ4ESH1"/>
<dbReference type="InterPro" id="IPR006607">
    <property type="entry name" value="DM15"/>
</dbReference>
<keyword evidence="1 3" id="KW-0694">RNA-binding</keyword>
<dbReference type="InterPro" id="IPR006630">
    <property type="entry name" value="La_HTH"/>
</dbReference>
<feature type="compositionally biased region" description="Low complexity" evidence="4">
    <location>
        <begin position="95"/>
        <end position="109"/>
    </location>
</feature>
<evidence type="ECO:0000313" key="6">
    <source>
        <dbReference type="EMBL" id="KAK8777744.1"/>
    </source>
</evidence>
<dbReference type="GO" id="GO:0005829">
    <property type="term" value="C:cytosol"/>
    <property type="evidence" value="ECO:0007669"/>
    <property type="project" value="TreeGrafter"/>
</dbReference>
<accession>A0AAQ4ESH1</accession>
<dbReference type="Pfam" id="PF05383">
    <property type="entry name" value="La"/>
    <property type="match status" value="1"/>
</dbReference>
<feature type="domain" description="HTH La-type RNA-binding" evidence="5">
    <location>
        <begin position="281"/>
        <end position="371"/>
    </location>
</feature>
<evidence type="ECO:0000256" key="3">
    <source>
        <dbReference type="PROSITE-ProRule" id="PRU00332"/>
    </source>
</evidence>
<feature type="compositionally biased region" description="Polar residues" evidence="4">
    <location>
        <begin position="47"/>
        <end position="67"/>
    </location>
</feature>
<reference evidence="6 7" key="1">
    <citation type="journal article" date="2023" name="Arcadia Sci">
        <title>De novo assembly of a long-read Amblyomma americanum tick genome.</title>
        <authorList>
            <person name="Chou S."/>
            <person name="Poskanzer K.E."/>
            <person name="Rollins M."/>
            <person name="Thuy-Boun P.S."/>
        </authorList>
    </citation>
    <scope>NUCLEOTIDE SEQUENCE [LARGE SCALE GENOMIC DNA]</scope>
    <source>
        <strain evidence="6">F_SG_1</strain>
        <tissue evidence="6">Salivary glands</tissue>
    </source>
</reference>
<dbReference type="InterPro" id="IPR036388">
    <property type="entry name" value="WH-like_DNA-bd_sf"/>
</dbReference>
<dbReference type="SMART" id="SM00684">
    <property type="entry name" value="DM15"/>
    <property type="match status" value="3"/>
</dbReference>
<dbReference type="Pfam" id="PF21071">
    <property type="entry name" value="LARP1_HEAT"/>
    <property type="match status" value="1"/>
</dbReference>
<dbReference type="PANTHER" id="PTHR22792:SF132">
    <property type="entry name" value="LA-RELATED PROTEIN 1"/>
    <property type="match status" value="1"/>
</dbReference>
<evidence type="ECO:0000256" key="2">
    <source>
        <dbReference type="ARBA" id="ARBA00072183"/>
    </source>
</evidence>
<gene>
    <name evidence="6" type="ORF">V5799_020915</name>
</gene>
<feature type="region of interest" description="Disordered" evidence="4">
    <location>
        <begin position="1"/>
        <end position="259"/>
    </location>
</feature>
<feature type="compositionally biased region" description="Basic residues" evidence="4">
    <location>
        <begin position="223"/>
        <end position="233"/>
    </location>
</feature>